<dbReference type="Proteomes" id="UP001597178">
    <property type="component" value="Unassembled WGS sequence"/>
</dbReference>
<proteinExistence type="predicted"/>
<reference evidence="5" key="1">
    <citation type="journal article" date="2019" name="Int. J. Syst. Evol. Microbiol.">
        <title>The Global Catalogue of Microorganisms (GCM) 10K type strain sequencing project: providing services to taxonomists for standard genome sequencing and annotation.</title>
        <authorList>
            <consortium name="The Broad Institute Genomics Platform"/>
            <consortium name="The Broad Institute Genome Sequencing Center for Infectious Disease"/>
            <person name="Wu L."/>
            <person name="Ma J."/>
        </authorList>
    </citation>
    <scope>NUCLEOTIDE SEQUENCE [LARGE SCALE GENOMIC DNA]</scope>
    <source>
        <strain evidence="5">CCUG 54822</strain>
    </source>
</reference>
<evidence type="ECO:0000256" key="2">
    <source>
        <dbReference type="SAM" id="SignalP"/>
    </source>
</evidence>
<dbReference type="PROSITE" id="PS51257">
    <property type="entry name" value="PROKAR_LIPOPROTEIN"/>
    <property type="match status" value="1"/>
</dbReference>
<dbReference type="Pfam" id="PF07563">
    <property type="entry name" value="DUF1541"/>
    <property type="match status" value="2"/>
</dbReference>
<keyword evidence="5" id="KW-1185">Reference proteome</keyword>
<keyword evidence="2" id="KW-0732">Signal</keyword>
<dbReference type="EMBL" id="JBHTNH010000028">
    <property type="protein sequence ID" value="MFD1362797.1"/>
    <property type="molecule type" value="Genomic_DNA"/>
</dbReference>
<feature type="domain" description="DUF1541" evidence="3">
    <location>
        <begin position="78"/>
        <end position="127"/>
    </location>
</feature>
<gene>
    <name evidence="4" type="ORF">ACFQ4A_14140</name>
</gene>
<feature type="chain" id="PRO_5045261302" evidence="2">
    <location>
        <begin position="20"/>
        <end position="198"/>
    </location>
</feature>
<feature type="region of interest" description="Disordered" evidence="1">
    <location>
        <begin position="23"/>
        <end position="75"/>
    </location>
</feature>
<evidence type="ECO:0000256" key="1">
    <source>
        <dbReference type="SAM" id="MobiDB-lite"/>
    </source>
</evidence>
<name>A0ABW3ZWK8_9BACI</name>
<organism evidence="4 5">
    <name type="scientific">Lentibacillus salinarum</name>
    <dbReference type="NCBI Taxonomy" id="446820"/>
    <lineage>
        <taxon>Bacteria</taxon>
        <taxon>Bacillati</taxon>
        <taxon>Bacillota</taxon>
        <taxon>Bacilli</taxon>
        <taxon>Bacillales</taxon>
        <taxon>Bacillaceae</taxon>
        <taxon>Lentibacillus</taxon>
    </lineage>
</organism>
<sequence>MSRKLMMGVIVLFMSVVLAACGGNDDTESDSNTNKEDNSSENSEMDEESDHSDMDPSSSGEVPDDLAKAEDPKYPVDSEAEITADHMEGMKGAIGTIEGAYDTTAYVVTYEPTDGGEKVENHKWVVHEEIENEEGQPYEQGDEVVLEADHMEGMEGATAKIDSAEDTTVYMVSYEDTDTGEEVKNHKWVTEDELSEVK</sequence>
<dbReference type="RefSeq" id="WP_382401696.1">
    <property type="nucleotide sequence ID" value="NZ_JBHTNH010000028.1"/>
</dbReference>
<accession>A0ABW3ZWK8</accession>
<dbReference type="Gene3D" id="2.30.30.1210">
    <property type="entry name" value="Domain of unknown function DUF1541"/>
    <property type="match status" value="1"/>
</dbReference>
<evidence type="ECO:0000313" key="4">
    <source>
        <dbReference type="EMBL" id="MFD1362797.1"/>
    </source>
</evidence>
<evidence type="ECO:0000313" key="5">
    <source>
        <dbReference type="Proteomes" id="UP001597178"/>
    </source>
</evidence>
<feature type="compositionally biased region" description="Basic and acidic residues" evidence="1">
    <location>
        <begin position="65"/>
        <end position="75"/>
    </location>
</feature>
<protein>
    <submittedName>
        <fullName evidence="4">DUF1541 domain-containing protein</fullName>
    </submittedName>
</protein>
<feature type="signal peptide" evidence="2">
    <location>
        <begin position="1"/>
        <end position="19"/>
    </location>
</feature>
<evidence type="ECO:0000259" key="3">
    <source>
        <dbReference type="Pfam" id="PF07563"/>
    </source>
</evidence>
<comment type="caution">
    <text evidence="4">The sequence shown here is derived from an EMBL/GenBank/DDBJ whole genome shotgun (WGS) entry which is preliminary data.</text>
</comment>
<feature type="domain" description="DUF1541" evidence="3">
    <location>
        <begin position="140"/>
        <end position="191"/>
    </location>
</feature>
<dbReference type="InterPro" id="IPR011438">
    <property type="entry name" value="DUF1541"/>
</dbReference>